<proteinExistence type="inferred from homology"/>
<evidence type="ECO:0000256" key="2">
    <source>
        <dbReference type="ARBA" id="ARBA00022741"/>
    </source>
</evidence>
<dbReference type="InterPro" id="IPR014001">
    <property type="entry name" value="Helicase_ATP-bd"/>
</dbReference>
<dbReference type="PROSITE" id="PS00690">
    <property type="entry name" value="DEAH_ATP_HELICASE"/>
    <property type="match status" value="1"/>
</dbReference>
<keyword evidence="8" id="KW-1185">Reference proteome</keyword>
<gene>
    <name evidence="7" type="ORF">FOQG_01172</name>
</gene>
<protein>
    <recommendedName>
        <fullName evidence="6">Helicase ATP-binding domain-containing protein</fullName>
    </recommendedName>
</protein>
<dbReference type="InterPro" id="IPR002464">
    <property type="entry name" value="DNA/RNA_helicase_DEAH_CS"/>
</dbReference>
<sequence>MTDGMLVQLVQGNGSFGKYSCVIIDEAHERTIPTDLLLALLKRALPLFPDLKVVIMSATPNVDIFLNYFGQGSHLPLSGREHPVEIRYLQEATPDYASLALHTAQHIHQTTGDGDILVFMPSTAEIEDACGQLRSATWGLEVLPLYSHLPKAEQQRASKVCMTCHGPEESVQSRLGWHRSGRSQHR</sequence>
<evidence type="ECO:0000259" key="6">
    <source>
        <dbReference type="PROSITE" id="PS51192"/>
    </source>
</evidence>
<dbReference type="EMBL" id="JH658363">
    <property type="protein sequence ID" value="EXK98192.1"/>
    <property type="molecule type" value="Genomic_DNA"/>
</dbReference>
<dbReference type="GO" id="GO:0004386">
    <property type="term" value="F:helicase activity"/>
    <property type="evidence" value="ECO:0007669"/>
    <property type="project" value="UniProtKB-KW"/>
</dbReference>
<dbReference type="OrthoDB" id="10253254at2759"/>
<accession>X0DVI7</accession>
<dbReference type="PANTHER" id="PTHR18934:SF99">
    <property type="entry name" value="ATP-DEPENDENT RNA HELICASE DHX37-RELATED"/>
    <property type="match status" value="1"/>
</dbReference>
<keyword evidence="2" id="KW-0547">Nucleotide-binding</keyword>
<comment type="similarity">
    <text evidence="1">Belongs to the DEAD box helicase family. DEAH subfamily.</text>
</comment>
<dbReference type="AlphaFoldDB" id="X0DVI7"/>
<keyword evidence="5" id="KW-0067">ATP-binding</keyword>
<evidence type="ECO:0000313" key="7">
    <source>
        <dbReference type="EMBL" id="EXK98192.1"/>
    </source>
</evidence>
<name>X0DVI7_FUSOX</name>
<evidence type="ECO:0000313" key="8">
    <source>
        <dbReference type="Proteomes" id="UP000030663"/>
    </source>
</evidence>
<evidence type="ECO:0000256" key="1">
    <source>
        <dbReference type="ARBA" id="ARBA00008792"/>
    </source>
</evidence>
<evidence type="ECO:0000256" key="3">
    <source>
        <dbReference type="ARBA" id="ARBA00022801"/>
    </source>
</evidence>
<dbReference type="SUPFAM" id="SSF52540">
    <property type="entry name" value="P-loop containing nucleoside triphosphate hydrolases"/>
    <property type="match status" value="1"/>
</dbReference>
<feature type="domain" description="Helicase ATP-binding" evidence="6">
    <location>
        <begin position="1"/>
        <end position="78"/>
    </location>
</feature>
<organism evidence="7 8">
    <name type="scientific">Fusarium oxysporum f. sp. raphani 54005</name>
    <dbReference type="NCBI Taxonomy" id="1089458"/>
    <lineage>
        <taxon>Eukaryota</taxon>
        <taxon>Fungi</taxon>
        <taxon>Dikarya</taxon>
        <taxon>Ascomycota</taxon>
        <taxon>Pezizomycotina</taxon>
        <taxon>Sordariomycetes</taxon>
        <taxon>Hypocreomycetidae</taxon>
        <taxon>Hypocreales</taxon>
        <taxon>Nectriaceae</taxon>
        <taxon>Fusarium</taxon>
        <taxon>Fusarium oxysporum species complex</taxon>
    </lineage>
</organism>
<dbReference type="GO" id="GO:0005524">
    <property type="term" value="F:ATP binding"/>
    <property type="evidence" value="ECO:0007669"/>
    <property type="project" value="UniProtKB-KW"/>
</dbReference>
<keyword evidence="4" id="KW-0347">Helicase</keyword>
<dbReference type="HOGENOM" id="CLU_1454494_0_0_1"/>
<dbReference type="Proteomes" id="UP000030663">
    <property type="component" value="Unassembled WGS sequence"/>
</dbReference>
<dbReference type="PANTHER" id="PTHR18934">
    <property type="entry name" value="ATP-DEPENDENT RNA HELICASE"/>
    <property type="match status" value="1"/>
</dbReference>
<dbReference type="InterPro" id="IPR027417">
    <property type="entry name" value="P-loop_NTPase"/>
</dbReference>
<dbReference type="Gene3D" id="3.40.50.300">
    <property type="entry name" value="P-loop containing nucleotide triphosphate hydrolases"/>
    <property type="match status" value="2"/>
</dbReference>
<dbReference type="eggNOG" id="KOG0925">
    <property type="taxonomic scope" value="Eukaryota"/>
</dbReference>
<evidence type="ECO:0000256" key="4">
    <source>
        <dbReference type="ARBA" id="ARBA00022806"/>
    </source>
</evidence>
<dbReference type="GO" id="GO:0016787">
    <property type="term" value="F:hydrolase activity"/>
    <property type="evidence" value="ECO:0007669"/>
    <property type="project" value="UniProtKB-KW"/>
</dbReference>
<dbReference type="GO" id="GO:0003723">
    <property type="term" value="F:RNA binding"/>
    <property type="evidence" value="ECO:0007669"/>
    <property type="project" value="TreeGrafter"/>
</dbReference>
<evidence type="ECO:0000256" key="5">
    <source>
        <dbReference type="ARBA" id="ARBA00022840"/>
    </source>
</evidence>
<reference evidence="7 8" key="1">
    <citation type="submission" date="2011-11" db="EMBL/GenBank/DDBJ databases">
        <title>The Genome Sequence of Fusarium oxysporum PHW815.</title>
        <authorList>
            <consortium name="The Broad Institute Genome Sequencing Platform"/>
            <person name="Ma L.-J."/>
            <person name="Gale L.R."/>
            <person name="Schwartz D.C."/>
            <person name="Zhou S."/>
            <person name="Corby-Kistler H."/>
            <person name="Young S.K."/>
            <person name="Zeng Q."/>
            <person name="Gargeya S."/>
            <person name="Fitzgerald M."/>
            <person name="Haas B."/>
            <person name="Abouelleil A."/>
            <person name="Alvarado L."/>
            <person name="Arachchi H.M."/>
            <person name="Berlin A."/>
            <person name="Brown A."/>
            <person name="Chapman S.B."/>
            <person name="Chen Z."/>
            <person name="Dunbar C."/>
            <person name="Freedman E."/>
            <person name="Gearin G."/>
            <person name="Goldberg J."/>
            <person name="Griggs A."/>
            <person name="Gujja S."/>
            <person name="Heiman D."/>
            <person name="Howarth C."/>
            <person name="Larson L."/>
            <person name="Lui A."/>
            <person name="MacDonald P.J.P."/>
            <person name="Montmayeur A."/>
            <person name="Murphy C."/>
            <person name="Neiman D."/>
            <person name="Pearson M."/>
            <person name="Priest M."/>
            <person name="Roberts A."/>
            <person name="Saif S."/>
            <person name="Shea T."/>
            <person name="Shenoy N."/>
            <person name="Sisk P."/>
            <person name="Stolte C."/>
            <person name="Sykes S."/>
            <person name="Wortman J."/>
            <person name="Nusbaum C."/>
            <person name="Birren B."/>
        </authorList>
    </citation>
    <scope>NUCLEOTIDE SEQUENCE [LARGE SCALE GENOMIC DNA]</scope>
    <source>
        <strain evidence="7 8">54005</strain>
    </source>
</reference>
<dbReference type="PROSITE" id="PS51192">
    <property type="entry name" value="HELICASE_ATP_BIND_1"/>
    <property type="match status" value="1"/>
</dbReference>
<keyword evidence="3" id="KW-0378">Hydrolase</keyword>